<proteinExistence type="predicted"/>
<evidence type="ECO:0000313" key="3">
    <source>
        <dbReference type="Proteomes" id="UP001156905"/>
    </source>
</evidence>
<accession>A0ABQ6BBU7</accession>
<evidence type="ECO:0000259" key="1">
    <source>
        <dbReference type="Pfam" id="PF02627"/>
    </source>
</evidence>
<reference evidence="3" key="1">
    <citation type="journal article" date="2019" name="Int. J. Syst. Evol. Microbiol.">
        <title>The Global Catalogue of Microorganisms (GCM) 10K type strain sequencing project: providing services to taxonomists for standard genome sequencing and annotation.</title>
        <authorList>
            <consortium name="The Broad Institute Genomics Platform"/>
            <consortium name="The Broad Institute Genome Sequencing Center for Infectious Disease"/>
            <person name="Wu L."/>
            <person name="Ma J."/>
        </authorList>
    </citation>
    <scope>NUCLEOTIDE SEQUENCE [LARGE SCALE GENOMIC DNA]</scope>
    <source>
        <strain evidence="3">NBRC 102520</strain>
    </source>
</reference>
<dbReference type="PANTHER" id="PTHR33570">
    <property type="entry name" value="4-CARBOXYMUCONOLACTONE DECARBOXYLASE FAMILY PROTEIN"/>
    <property type="match status" value="1"/>
</dbReference>
<gene>
    <name evidence="2" type="ORF">GCM10007857_82760</name>
</gene>
<dbReference type="Pfam" id="PF02627">
    <property type="entry name" value="CMD"/>
    <property type="match status" value="1"/>
</dbReference>
<feature type="domain" description="Carboxymuconolactone decarboxylase-like" evidence="1">
    <location>
        <begin position="37"/>
        <end position="119"/>
    </location>
</feature>
<dbReference type="Gene3D" id="1.20.1290.10">
    <property type="entry name" value="AhpD-like"/>
    <property type="match status" value="1"/>
</dbReference>
<keyword evidence="3" id="KW-1185">Reference proteome</keyword>
<dbReference type="RefSeq" id="WP_284275034.1">
    <property type="nucleotide sequence ID" value="NZ_BSOW01000050.1"/>
</dbReference>
<protein>
    <submittedName>
        <fullName evidence="2">4-carboxymuconolactone decarboxylase</fullName>
    </submittedName>
</protein>
<comment type="caution">
    <text evidence="2">The sequence shown here is derived from an EMBL/GenBank/DDBJ whole genome shotgun (WGS) entry which is preliminary data.</text>
</comment>
<dbReference type="SUPFAM" id="SSF69118">
    <property type="entry name" value="AhpD-like"/>
    <property type="match status" value="1"/>
</dbReference>
<dbReference type="EMBL" id="BSOW01000050">
    <property type="protein sequence ID" value="GLR91558.1"/>
    <property type="molecule type" value="Genomic_DNA"/>
</dbReference>
<organism evidence="2 3">
    <name type="scientific">Bradyrhizobium iriomotense</name>
    <dbReference type="NCBI Taxonomy" id="441950"/>
    <lineage>
        <taxon>Bacteria</taxon>
        <taxon>Pseudomonadati</taxon>
        <taxon>Pseudomonadota</taxon>
        <taxon>Alphaproteobacteria</taxon>
        <taxon>Hyphomicrobiales</taxon>
        <taxon>Nitrobacteraceae</taxon>
        <taxon>Bradyrhizobium</taxon>
    </lineage>
</organism>
<sequence length="126" mass="13731">MADSELFQRGLKTRKQVLGEKYVDANLAGSDEFMMTFQRAVTELAWGYAWSRSGLDQKTRSILTLGILAGLGRFQELGIYTNAAVASGVTVDEIKEALVQITVYCGTPAGRQAFLAAHEALKSPKD</sequence>
<dbReference type="PANTHER" id="PTHR33570:SF2">
    <property type="entry name" value="CARBOXYMUCONOLACTONE DECARBOXYLASE-LIKE DOMAIN-CONTAINING PROTEIN"/>
    <property type="match status" value="1"/>
</dbReference>
<dbReference type="InterPro" id="IPR052512">
    <property type="entry name" value="4CMD/NDH-1_regulator"/>
</dbReference>
<dbReference type="InterPro" id="IPR029032">
    <property type="entry name" value="AhpD-like"/>
</dbReference>
<dbReference type="Proteomes" id="UP001156905">
    <property type="component" value="Unassembled WGS sequence"/>
</dbReference>
<dbReference type="InterPro" id="IPR003779">
    <property type="entry name" value="CMD-like"/>
</dbReference>
<name>A0ABQ6BBU7_9BRAD</name>
<evidence type="ECO:0000313" key="2">
    <source>
        <dbReference type="EMBL" id="GLR91558.1"/>
    </source>
</evidence>